<dbReference type="EMBL" id="BAAAEO010000001">
    <property type="protein sequence ID" value="GAA0542113.1"/>
    <property type="molecule type" value="Genomic_DNA"/>
</dbReference>
<keyword evidence="3" id="KW-1185">Reference proteome</keyword>
<evidence type="ECO:0000256" key="1">
    <source>
        <dbReference type="SAM" id="Coils"/>
    </source>
</evidence>
<proteinExistence type="predicted"/>
<keyword evidence="1" id="KW-0175">Coiled coil</keyword>
<organism evidence="2 3">
    <name type="scientific">Rheinheimera aquimaris</name>
    <dbReference type="NCBI Taxonomy" id="412437"/>
    <lineage>
        <taxon>Bacteria</taxon>
        <taxon>Pseudomonadati</taxon>
        <taxon>Pseudomonadota</taxon>
        <taxon>Gammaproteobacteria</taxon>
        <taxon>Chromatiales</taxon>
        <taxon>Chromatiaceae</taxon>
        <taxon>Rheinheimera</taxon>
    </lineage>
</organism>
<reference evidence="3" key="1">
    <citation type="journal article" date="2019" name="Int. J. Syst. Evol. Microbiol.">
        <title>The Global Catalogue of Microorganisms (GCM) 10K type strain sequencing project: providing services to taxonomists for standard genome sequencing and annotation.</title>
        <authorList>
            <consortium name="The Broad Institute Genomics Platform"/>
            <consortium name="The Broad Institute Genome Sequencing Center for Infectious Disease"/>
            <person name="Wu L."/>
            <person name="Ma J."/>
        </authorList>
    </citation>
    <scope>NUCLEOTIDE SEQUENCE [LARGE SCALE GENOMIC DNA]</scope>
    <source>
        <strain evidence="3">JCM 14331</strain>
    </source>
</reference>
<evidence type="ECO:0000313" key="2">
    <source>
        <dbReference type="EMBL" id="GAA0542113.1"/>
    </source>
</evidence>
<name>A0ABP3NH14_9GAMM</name>
<dbReference type="Proteomes" id="UP001501169">
    <property type="component" value="Unassembled WGS sequence"/>
</dbReference>
<sequence>MALTIRPTDEQLDILAKVQRMTAELTYSKAIFKGLSEYIQLKKDFDELEKKHNALLKTHAELRETVNLYVMAKTRLNRVLQDDAKTDNAD</sequence>
<evidence type="ECO:0000313" key="3">
    <source>
        <dbReference type="Proteomes" id="UP001501169"/>
    </source>
</evidence>
<feature type="coiled-coil region" evidence="1">
    <location>
        <begin position="38"/>
        <end position="65"/>
    </location>
</feature>
<dbReference type="RefSeq" id="WP_134054754.1">
    <property type="nucleotide sequence ID" value="NZ_BAAAEO010000001.1"/>
</dbReference>
<protein>
    <submittedName>
        <fullName evidence="2">Uncharacterized protein</fullName>
    </submittedName>
</protein>
<comment type="caution">
    <text evidence="2">The sequence shown here is derived from an EMBL/GenBank/DDBJ whole genome shotgun (WGS) entry which is preliminary data.</text>
</comment>
<gene>
    <name evidence="2" type="ORF">GCM10009098_07240</name>
</gene>
<accession>A0ABP3NH14</accession>